<evidence type="ECO:0000313" key="6">
    <source>
        <dbReference type="Proteomes" id="UP000290365"/>
    </source>
</evidence>
<dbReference type="InterPro" id="IPR036388">
    <property type="entry name" value="WH-like_DNA-bd_sf"/>
</dbReference>
<keyword evidence="2" id="KW-0238">DNA-binding</keyword>
<feature type="domain" description="HTH luxR-type" evidence="4">
    <location>
        <begin position="857"/>
        <end position="922"/>
    </location>
</feature>
<dbReference type="Pfam" id="PF17874">
    <property type="entry name" value="TPR_MalT"/>
    <property type="match status" value="1"/>
</dbReference>
<dbReference type="KEGG" id="kbs:EPA93_15245"/>
<dbReference type="PANTHER" id="PTHR44688:SF16">
    <property type="entry name" value="DNA-BINDING TRANSCRIPTIONAL ACTIVATOR DEVR_DOSR"/>
    <property type="match status" value="1"/>
</dbReference>
<protein>
    <recommendedName>
        <fullName evidence="4">HTH luxR-type domain-containing protein</fullName>
    </recommendedName>
</protein>
<dbReference type="SUPFAM" id="SSF46894">
    <property type="entry name" value="C-terminal effector domain of the bipartite response regulators"/>
    <property type="match status" value="1"/>
</dbReference>
<accession>A0A4P6JPW3</accession>
<dbReference type="GO" id="GO:0006355">
    <property type="term" value="P:regulation of DNA-templated transcription"/>
    <property type="evidence" value="ECO:0007669"/>
    <property type="project" value="InterPro"/>
</dbReference>
<dbReference type="PANTHER" id="PTHR44688">
    <property type="entry name" value="DNA-BINDING TRANSCRIPTIONAL ACTIVATOR DEVR_DOSR"/>
    <property type="match status" value="1"/>
</dbReference>
<dbReference type="InterPro" id="IPR000792">
    <property type="entry name" value="Tscrpt_reg_LuxR_C"/>
</dbReference>
<dbReference type="InterPro" id="IPR041617">
    <property type="entry name" value="TPR_MalT"/>
</dbReference>
<dbReference type="GO" id="GO:0003677">
    <property type="term" value="F:DNA binding"/>
    <property type="evidence" value="ECO:0007669"/>
    <property type="project" value="UniProtKB-KW"/>
</dbReference>
<dbReference type="SMART" id="SM00421">
    <property type="entry name" value="HTH_LUXR"/>
    <property type="match status" value="1"/>
</dbReference>
<dbReference type="InterPro" id="IPR059106">
    <property type="entry name" value="WHD_MalT"/>
</dbReference>
<name>A0A4P6JPW3_KTERU</name>
<dbReference type="AlphaFoldDB" id="A0A4P6JPW3"/>
<dbReference type="EMBL" id="CP035758">
    <property type="protein sequence ID" value="QBD77273.1"/>
    <property type="molecule type" value="Genomic_DNA"/>
</dbReference>
<dbReference type="Gene3D" id="1.25.40.10">
    <property type="entry name" value="Tetratricopeptide repeat domain"/>
    <property type="match status" value="1"/>
</dbReference>
<keyword evidence="1" id="KW-0805">Transcription regulation</keyword>
<evidence type="ECO:0000313" key="5">
    <source>
        <dbReference type="EMBL" id="QBD77273.1"/>
    </source>
</evidence>
<evidence type="ECO:0000256" key="1">
    <source>
        <dbReference type="ARBA" id="ARBA00023015"/>
    </source>
</evidence>
<evidence type="ECO:0000256" key="2">
    <source>
        <dbReference type="ARBA" id="ARBA00023125"/>
    </source>
</evidence>
<dbReference type="RefSeq" id="WP_129888336.1">
    <property type="nucleotide sequence ID" value="NZ_CP035758.1"/>
</dbReference>
<reference evidence="5 6" key="1">
    <citation type="submission" date="2019-01" db="EMBL/GenBank/DDBJ databases">
        <title>Ktedonosporobacter rubrisoli SCAWS-G2.</title>
        <authorList>
            <person name="Huang Y."/>
            <person name="Yan B."/>
        </authorList>
    </citation>
    <scope>NUCLEOTIDE SEQUENCE [LARGE SCALE GENOMIC DNA]</scope>
    <source>
        <strain evidence="5 6">SCAWS-G2</strain>
    </source>
</reference>
<sequence length="924" mass="103937">MPESSLLVTKFTIPPLRSTLLPREHLFTVLNQSRSYPLTLLSASAGYGKTTLLSAWASQRSGQVAWLALDEQDNDPARFWAYVIAALRKAGSPAGEATLAMSHFPQPAHLSSALTLLINELSTLGQETILILDDYHLIKEPTIHESLQFLLDHLPACLHLLLATRGDPPLALARLRARGQMVEIRDTDLRLDSAEAASFLTQVMVLSLSEEEIRLLETRTEGWVAGLQLAALSLRRHADVSAFLQAFSGSQRFILDYVQEEILGPLPESYQRFLLYTSVLERMNAEVCQALSGEQASQQMLEALERANLFLVPLDEERRWYRFHTLFREVLLARLQATQPEQVLHLHREAALWYHQQGWPHEAISHARATQDALFMAELLEGYVEQLYLQGEIKTLLAWIKLLPQEILRAHPLLATSYIFAFRMLSPFSDQEERVYLHQLREGVEQTVQSEDQRRLSLAEQERLRYRLTLLDGWELMTQALADGNGEQLSRAAEQMEHLEFSDDTMWQQHRLAPFAIAWRMAGDFLPMVTALQESRKRTRMAQNRYQEAQILWGLIAALIALGRLSQAHDHNQELQQLVNRLGGPLPEAAYPNLFQAQLAYAWNRLEEAKSAAHKAIEQTAPLQYLDILIGASEVLISLYLAQDDQASAEQVVREMERMHHAAEIALIRPWLESFRVHLWLAQGDLTRAANWAEHTSSRQESLIYSRESASLALVRVYLAQQRYPQALHLLTDLLESAEQVARRGSVISILALQVVALQGLGATQGALRVLHRLLTLTEPEGYVRVFLDAGQPMHQALQAWLTTKHMRAAIFPAPPALVSYVSTVLASFASEQHQIVQQEIILPGSKALPRPSSQTAQQLLEPLTPRELEVLHLLAAGASNQEIANQLVVSLATAKKHVAGILSKLGAENRTQAIAYARALSLL</sequence>
<dbReference type="CDD" id="cd06170">
    <property type="entry name" value="LuxR_C_like"/>
    <property type="match status" value="1"/>
</dbReference>
<dbReference type="Gene3D" id="1.10.10.10">
    <property type="entry name" value="Winged helix-like DNA-binding domain superfamily/Winged helix DNA-binding domain"/>
    <property type="match status" value="1"/>
</dbReference>
<dbReference type="Pfam" id="PF00196">
    <property type="entry name" value="GerE"/>
    <property type="match status" value="1"/>
</dbReference>
<dbReference type="SUPFAM" id="SSF48452">
    <property type="entry name" value="TPR-like"/>
    <property type="match status" value="1"/>
</dbReference>
<dbReference type="Pfam" id="PF25873">
    <property type="entry name" value="WHD_MalT"/>
    <property type="match status" value="1"/>
</dbReference>
<dbReference type="Proteomes" id="UP000290365">
    <property type="component" value="Chromosome"/>
</dbReference>
<gene>
    <name evidence="5" type="ORF">EPA93_15245</name>
</gene>
<keyword evidence="6" id="KW-1185">Reference proteome</keyword>
<dbReference type="InterPro" id="IPR011990">
    <property type="entry name" value="TPR-like_helical_dom_sf"/>
</dbReference>
<evidence type="ECO:0000259" key="4">
    <source>
        <dbReference type="PROSITE" id="PS50043"/>
    </source>
</evidence>
<dbReference type="InterPro" id="IPR027417">
    <property type="entry name" value="P-loop_NTPase"/>
</dbReference>
<dbReference type="PROSITE" id="PS50043">
    <property type="entry name" value="HTH_LUXR_2"/>
    <property type="match status" value="1"/>
</dbReference>
<proteinExistence type="predicted"/>
<dbReference type="SUPFAM" id="SSF52540">
    <property type="entry name" value="P-loop containing nucleoside triphosphate hydrolases"/>
    <property type="match status" value="1"/>
</dbReference>
<organism evidence="5 6">
    <name type="scientific">Ktedonosporobacter rubrisoli</name>
    <dbReference type="NCBI Taxonomy" id="2509675"/>
    <lineage>
        <taxon>Bacteria</taxon>
        <taxon>Bacillati</taxon>
        <taxon>Chloroflexota</taxon>
        <taxon>Ktedonobacteria</taxon>
        <taxon>Ktedonobacterales</taxon>
        <taxon>Ktedonosporobacteraceae</taxon>
        <taxon>Ktedonosporobacter</taxon>
    </lineage>
</organism>
<evidence type="ECO:0000256" key="3">
    <source>
        <dbReference type="ARBA" id="ARBA00023163"/>
    </source>
</evidence>
<keyword evidence="3" id="KW-0804">Transcription</keyword>
<dbReference type="InterPro" id="IPR016032">
    <property type="entry name" value="Sig_transdc_resp-reg_C-effctor"/>
</dbReference>
<dbReference type="OrthoDB" id="135193at2"/>
<dbReference type="PRINTS" id="PR00038">
    <property type="entry name" value="HTHLUXR"/>
</dbReference>